<organism evidence="1 2">
    <name type="scientific">Marinobacter manganoxydans MnI7-9</name>
    <dbReference type="NCBI Taxonomy" id="1094979"/>
    <lineage>
        <taxon>Bacteria</taxon>
        <taxon>Pseudomonadati</taxon>
        <taxon>Pseudomonadota</taxon>
        <taxon>Gammaproteobacteria</taxon>
        <taxon>Pseudomonadales</taxon>
        <taxon>Marinobacteraceae</taxon>
        <taxon>Marinobacter</taxon>
    </lineage>
</organism>
<dbReference type="AlphaFoldDB" id="G6YY97"/>
<evidence type="ECO:0000313" key="1">
    <source>
        <dbReference type="EMBL" id="EHJ02700.1"/>
    </source>
</evidence>
<dbReference type="Proteomes" id="UP000003208">
    <property type="component" value="Unassembled WGS sequence"/>
</dbReference>
<protein>
    <submittedName>
        <fullName evidence="1">Uncharacterized protein</fullName>
    </submittedName>
</protein>
<accession>G6YY97</accession>
<gene>
    <name evidence="1" type="ORF">KYE_20359</name>
</gene>
<name>G6YY97_9GAMM</name>
<keyword evidence="2" id="KW-1185">Reference proteome</keyword>
<evidence type="ECO:0000313" key="2">
    <source>
        <dbReference type="Proteomes" id="UP000003208"/>
    </source>
</evidence>
<dbReference type="EMBL" id="AGTR01000085">
    <property type="protein sequence ID" value="EHJ02700.1"/>
    <property type="molecule type" value="Genomic_DNA"/>
</dbReference>
<reference evidence="1 2" key="1">
    <citation type="journal article" date="2012" name="J. Bacteriol.">
        <title>Genome sequence of deep-sea manganese-oxidizing bacterium Marinobacter manganoxydans MnI7-9.</title>
        <authorList>
            <person name="Wang H."/>
            <person name="Li H."/>
            <person name="Shao Z."/>
            <person name="Liao S."/>
            <person name="Johnstone L."/>
            <person name="Rensing C."/>
            <person name="Wang G."/>
        </authorList>
    </citation>
    <scope>NUCLEOTIDE SEQUENCE [LARGE SCALE GENOMIC DNA]</scope>
    <source>
        <strain evidence="1 2">MnI7-9</strain>
    </source>
</reference>
<dbReference type="SUPFAM" id="SSF101898">
    <property type="entry name" value="NHL repeat"/>
    <property type="match status" value="1"/>
</dbReference>
<dbReference type="RefSeq" id="WP_008177076.1">
    <property type="nucleotide sequence ID" value="NZ_AGTR01000085.1"/>
</dbReference>
<dbReference type="PATRIC" id="fig|1094979.3.peg.3956"/>
<sequence length="396" mass="42062">MNNLISSFKTKGLTLSLGLSLILAGCGGDSSSSNDLTITTRVGIIATASDDYASGEVELAAIEESNITASGGYFSGISDIAVNGYGQNYYLLRKFGADQVLKVNVENPAAEVWQASALNRGETGSANPYQLIFVDETKAYLLRYDQDTAWIVDPSATQASEFFKGNTLDLSNYVPADSNGAPGMSSGVVVDGKLFITLQRLDGNFQPTNESYVAVFDTATDAEIETNADENDNLKGIPLIGQNPGGIQHLEGTGVIVHNIGSYSTTNGTSLDLVDPATYTVTSMIGDAEIDTQISDAVIVSSTKGYILNYASFQSISLQSFDPSQGASSLTTVGSFSNADFRDIELSPEGRLWLADARVNNPGIRVINTSDDTEADFVETSLLPIDISFAEINDTF</sequence>
<proteinExistence type="predicted"/>